<feature type="domain" description="Band 7" evidence="2">
    <location>
        <begin position="28"/>
        <end position="206"/>
    </location>
</feature>
<dbReference type="AlphaFoldDB" id="A0ABD7XA40"/>
<dbReference type="CDD" id="cd03401">
    <property type="entry name" value="SPFH_prohibitin"/>
    <property type="match status" value="1"/>
</dbReference>
<dbReference type="Pfam" id="PF01145">
    <property type="entry name" value="Band_7"/>
    <property type="match status" value="1"/>
</dbReference>
<name>A0ABD7XA40_PEDPE</name>
<dbReference type="InterPro" id="IPR000163">
    <property type="entry name" value="Prohibitin"/>
</dbReference>
<evidence type="ECO:0000256" key="1">
    <source>
        <dbReference type="SAM" id="Phobius"/>
    </source>
</evidence>
<keyword evidence="1" id="KW-0472">Membrane</keyword>
<keyword evidence="1" id="KW-0812">Transmembrane</keyword>
<dbReference type="PANTHER" id="PTHR42911:SF1">
    <property type="entry name" value="MODULATOR OF FTSH PROTEASE HFLC"/>
    <property type="match status" value="1"/>
</dbReference>
<dbReference type="Proteomes" id="UP001214131">
    <property type="component" value="Plasmid unnamed3"/>
</dbReference>
<evidence type="ECO:0000259" key="2">
    <source>
        <dbReference type="Pfam" id="PF01145"/>
    </source>
</evidence>
<protein>
    <submittedName>
        <fullName evidence="3">Prohibitin family protein</fullName>
    </submittedName>
</protein>
<geneLocation type="plasmid" evidence="3 4">
    <name>unnamed3</name>
</geneLocation>
<dbReference type="EMBL" id="CP118742">
    <property type="protein sequence ID" value="WEA58248.1"/>
    <property type="molecule type" value="Genomic_DNA"/>
</dbReference>
<dbReference type="InterPro" id="IPR001107">
    <property type="entry name" value="Band_7"/>
</dbReference>
<dbReference type="RefSeq" id="WP_275000695.1">
    <property type="nucleotide sequence ID" value="NZ_CP118742.1"/>
</dbReference>
<evidence type="ECO:0000313" key="4">
    <source>
        <dbReference type="Proteomes" id="UP001214131"/>
    </source>
</evidence>
<organism evidence="3 4">
    <name type="scientific">Pediococcus pentosaceus</name>
    <dbReference type="NCBI Taxonomy" id="1255"/>
    <lineage>
        <taxon>Bacteria</taxon>
        <taxon>Bacillati</taxon>
        <taxon>Bacillota</taxon>
        <taxon>Bacilli</taxon>
        <taxon>Lactobacillales</taxon>
        <taxon>Lactobacillaceae</taxon>
        <taxon>Pediococcus</taxon>
    </lineage>
</organism>
<gene>
    <name evidence="3" type="ORF">PWB86_09575</name>
</gene>
<evidence type="ECO:0000313" key="3">
    <source>
        <dbReference type="EMBL" id="WEA58248.1"/>
    </source>
</evidence>
<keyword evidence="1" id="KW-1133">Transmembrane helix</keyword>
<sequence length="264" mass="28935">MKKEVKWEITFVVLVVLGVIGGFKFFEKIDNGNVGIEYSMSGGVRSKALSQGVHWVGLDKVTQYPIKTQTIKQKVALASSDGKKTDVEVNYSYHVDPTKATDVYKKFGNVDVVSIEKGWLNQQLTAAGRKSMSKYTLLEVVGTDSTKVQSDLLKEFQNRAASQGFIVEDLSFGTPSLDNQTKKSIDDIIKAGQDNKKAELEAKTKQTKAEADAKAKLTKADAEAKANEKISKSITQKVIDNKTADARLKHGWITTQAGSAIVDK</sequence>
<dbReference type="PANTHER" id="PTHR42911">
    <property type="entry name" value="MODULATOR OF FTSH PROTEASE HFLC"/>
    <property type="match status" value="1"/>
</dbReference>
<reference evidence="3 4" key="1">
    <citation type="submission" date="2023-02" db="EMBL/GenBank/DDBJ databases">
        <title>Comparative genomics and fermentation flavor characterization of five lactic acid bacteria reveal flavor biosynthesis metabolic pathways in fermented muskmelon puree.</title>
        <authorList>
            <person name="Yuan L."/>
            <person name="Li M."/>
            <person name="Xu X."/>
            <person name="Lao F."/>
            <person name="Wu J."/>
        </authorList>
    </citation>
    <scope>NUCLEOTIDE SEQUENCE [LARGE SCALE GENOMIC DNA]</scope>
    <source>
        <strain evidence="3 4">Ca-4</strain>
        <plasmid evidence="3 4">unnamed3</plasmid>
    </source>
</reference>
<proteinExistence type="predicted"/>
<dbReference type="Gene3D" id="3.30.479.30">
    <property type="entry name" value="Band 7 domain"/>
    <property type="match status" value="1"/>
</dbReference>
<feature type="transmembrane region" description="Helical" evidence="1">
    <location>
        <begin position="7"/>
        <end position="26"/>
    </location>
</feature>
<accession>A0ABD7XA40</accession>
<keyword evidence="3" id="KW-0614">Plasmid</keyword>
<dbReference type="InterPro" id="IPR036013">
    <property type="entry name" value="Band_7/SPFH_dom_sf"/>
</dbReference>